<dbReference type="OMA" id="TTCHYES"/>
<dbReference type="HOGENOM" id="CLU_033814_1_0_1"/>
<feature type="region of interest" description="Disordered" evidence="2">
    <location>
        <begin position="29"/>
        <end position="63"/>
    </location>
</feature>
<dbReference type="Pfam" id="PF15369">
    <property type="entry name" value="KIAA1328"/>
    <property type="match status" value="1"/>
</dbReference>
<dbReference type="STRING" id="59729.ENSTGUP00000001701"/>
<reference evidence="3 4" key="1">
    <citation type="journal article" date="2010" name="Nature">
        <title>The genome of a songbird.</title>
        <authorList>
            <person name="Warren W.C."/>
            <person name="Clayton D.F."/>
            <person name="Ellegren H."/>
            <person name="Arnold A.P."/>
            <person name="Hillier L.W."/>
            <person name="Kunstner A."/>
            <person name="Searle S."/>
            <person name="White S."/>
            <person name="Vilella A.J."/>
            <person name="Fairley S."/>
            <person name="Heger A."/>
            <person name="Kong L."/>
            <person name="Ponting C.P."/>
            <person name="Jarvis E.D."/>
            <person name="Mello C.V."/>
            <person name="Minx P."/>
            <person name="Lovell P."/>
            <person name="Velho T.A."/>
            <person name="Ferris M."/>
            <person name="Balakrishnan C.N."/>
            <person name="Sinha S."/>
            <person name="Blatti C."/>
            <person name="London S.E."/>
            <person name="Li Y."/>
            <person name="Lin Y.C."/>
            <person name="George J."/>
            <person name="Sweedler J."/>
            <person name="Southey B."/>
            <person name="Gunaratne P."/>
            <person name="Watson M."/>
            <person name="Nam K."/>
            <person name="Backstrom N."/>
            <person name="Smeds L."/>
            <person name="Nabholz B."/>
            <person name="Itoh Y."/>
            <person name="Whitney O."/>
            <person name="Pfenning A.R."/>
            <person name="Howard J."/>
            <person name="Volker M."/>
            <person name="Skinner B.M."/>
            <person name="Griffin D.K."/>
            <person name="Ye L."/>
            <person name="McLaren W.M."/>
            <person name="Flicek P."/>
            <person name="Quesada V."/>
            <person name="Velasco G."/>
            <person name="Lopez-Otin C."/>
            <person name="Puente X.S."/>
            <person name="Olender T."/>
            <person name="Lancet D."/>
            <person name="Smit A.F."/>
            <person name="Hubley R."/>
            <person name="Konkel M.K."/>
            <person name="Walker J.A."/>
            <person name="Batzer M.A."/>
            <person name="Gu W."/>
            <person name="Pollock D.D."/>
            <person name="Chen L."/>
            <person name="Cheng Z."/>
            <person name="Eichler E.E."/>
            <person name="Stapley J."/>
            <person name="Slate J."/>
            <person name="Ekblom R."/>
            <person name="Birkhead T."/>
            <person name="Burke T."/>
            <person name="Burt D."/>
            <person name="Scharff C."/>
            <person name="Adam I."/>
            <person name="Richard H."/>
            <person name="Sultan M."/>
            <person name="Soldatov A."/>
            <person name="Lehrach H."/>
            <person name="Edwards S.V."/>
            <person name="Yang S.P."/>
            <person name="Li X."/>
            <person name="Graves T."/>
            <person name="Fulton L."/>
            <person name="Nelson J."/>
            <person name="Chinwalla A."/>
            <person name="Hou S."/>
            <person name="Mardis E.R."/>
            <person name="Wilson R.K."/>
        </authorList>
    </citation>
    <scope>NUCLEOTIDE SEQUENCE [LARGE SCALE GENOMIC DNA]</scope>
</reference>
<reference evidence="3" key="2">
    <citation type="submission" date="2025-08" db="UniProtKB">
        <authorList>
            <consortium name="Ensembl"/>
        </authorList>
    </citation>
    <scope>IDENTIFICATION</scope>
</reference>
<evidence type="ECO:0000313" key="3">
    <source>
        <dbReference type="Ensembl" id="ENSTGUP00000001701.2"/>
    </source>
</evidence>
<sequence>MGGSPRPRPAPAPCAVAQHHLPNILVTPKPHAASDEEDSLVPVSGVPTKGNLRTQRLPKYQTSQTELKVPVAVASVSMYPDKSTGQQGTNEGGMKSASLKDLCPEDKRRIANLIKELARVSEEKEVTEERLKAEQESFEKKIRQLEEQNELIIKEREALQQQYRECQELLSLYQKYLAEQQEKLSHSLAELSAAKEKEQKVSSKKSLCHQHSLGLDSSFLGAGGPWTLRKNSRALKAGSPARVALSQSCRNNHNYNTEMHYNHQECLKEYPMENDLHRKCNNVISPAKQRSPHHVKQAQEMDQRASEFQSTCPQQVSHGCAWRHVGSSGNMEESCYVSQVLRKHPGTVHKTCDHSRHCRGSGLNHSTDSGPKETELAKRLYEERRQKLLLQKMELEIEKERLQHLLTKQEAKLLLKQQQLHQSRMDYNRIRGHVPGLEDGPIAEAPRDLALMMNGSSMGLSVPVLKHEDYLLRTSPVSKNSRKPGSSHGNSSEKKMVGFGVNVDDGQSPQMQTKREGTKSRKATTSGLRKDAAISRGLMGSSKVPATTAVSPIQHDSSRYQASLLDLVEAMNPISAPGKLGQEPCDRNKPHTPCSVSHRLSTWCQTPCSPRSRADELEESRLLEEIFFI</sequence>
<evidence type="ECO:0000256" key="1">
    <source>
        <dbReference type="SAM" id="Coils"/>
    </source>
</evidence>
<organism evidence="3 4">
    <name type="scientific">Taeniopygia guttata</name>
    <name type="common">Zebra finch</name>
    <name type="synonym">Poephila guttata</name>
    <dbReference type="NCBI Taxonomy" id="59729"/>
    <lineage>
        <taxon>Eukaryota</taxon>
        <taxon>Metazoa</taxon>
        <taxon>Chordata</taxon>
        <taxon>Craniata</taxon>
        <taxon>Vertebrata</taxon>
        <taxon>Euteleostomi</taxon>
        <taxon>Archelosauria</taxon>
        <taxon>Archosauria</taxon>
        <taxon>Dinosauria</taxon>
        <taxon>Saurischia</taxon>
        <taxon>Theropoda</taxon>
        <taxon>Coelurosauria</taxon>
        <taxon>Aves</taxon>
        <taxon>Neognathae</taxon>
        <taxon>Neoaves</taxon>
        <taxon>Telluraves</taxon>
        <taxon>Australaves</taxon>
        <taxon>Passeriformes</taxon>
        <taxon>Passeroidea</taxon>
        <taxon>Estrildidae</taxon>
        <taxon>Estrildinae</taxon>
        <taxon>Taeniopygia</taxon>
    </lineage>
</organism>
<evidence type="ECO:0000256" key="2">
    <source>
        <dbReference type="SAM" id="MobiDB-lite"/>
    </source>
</evidence>
<feature type="coiled-coil region" evidence="1">
    <location>
        <begin position="378"/>
        <end position="412"/>
    </location>
</feature>
<dbReference type="PANTHER" id="PTHR28375:SF1">
    <property type="entry name" value="PROTEIN HINDERIN"/>
    <property type="match status" value="1"/>
</dbReference>
<dbReference type="Proteomes" id="UP000007754">
    <property type="component" value="Chromosome Z"/>
</dbReference>
<keyword evidence="1" id="KW-0175">Coiled coil</keyword>
<keyword evidence="4" id="KW-1185">Reference proteome</keyword>
<dbReference type="AlphaFoldDB" id="H0YTT5"/>
<evidence type="ECO:0000313" key="4">
    <source>
        <dbReference type="Proteomes" id="UP000007754"/>
    </source>
</evidence>
<feature type="region of interest" description="Disordered" evidence="2">
    <location>
        <begin position="287"/>
        <end position="306"/>
    </location>
</feature>
<protein>
    <submittedName>
        <fullName evidence="3">KIAA1328</fullName>
    </submittedName>
</protein>
<reference evidence="3" key="3">
    <citation type="submission" date="2025-09" db="UniProtKB">
        <authorList>
            <consortium name="Ensembl"/>
        </authorList>
    </citation>
    <scope>IDENTIFICATION</scope>
</reference>
<feature type="coiled-coil region" evidence="1">
    <location>
        <begin position="110"/>
        <end position="197"/>
    </location>
</feature>
<dbReference type="GeneTree" id="ENSGT00390000011152"/>
<feature type="compositionally biased region" description="Polar residues" evidence="2">
    <location>
        <begin position="475"/>
        <end position="490"/>
    </location>
</feature>
<dbReference type="InParanoid" id="H0YTT5"/>
<gene>
    <name evidence="3" type="primary">KIAA1328</name>
</gene>
<name>H0YTT5_TAEGU</name>
<dbReference type="PANTHER" id="PTHR28375">
    <property type="entry name" value="PROTEIN HINDERIN"/>
    <property type="match status" value="1"/>
</dbReference>
<accession>H0YTT5</accession>
<dbReference type="Ensembl" id="ENSTGUT00000001717.2">
    <property type="protein sequence ID" value="ENSTGUP00000001701.2"/>
    <property type="gene ID" value="ENSTGUG00000001654.2"/>
</dbReference>
<dbReference type="InterPro" id="IPR032736">
    <property type="entry name" value="Hinderin"/>
</dbReference>
<proteinExistence type="predicted"/>
<feature type="region of interest" description="Disordered" evidence="2">
    <location>
        <begin position="475"/>
        <end position="529"/>
    </location>
</feature>